<sequence length="62" mass="6921">MSFLNKFKQEFGGLNLDEAAVIIPHISNTGTINSSSLVIIKDHNIKRFSIQTNNRFNGQLGM</sequence>
<evidence type="ECO:0000313" key="1">
    <source>
        <dbReference type="EMBL" id="CAI6091537.1"/>
    </source>
</evidence>
<organism evidence="1 2">
    <name type="scientific">Clonostachys chloroleuca</name>
    <dbReference type="NCBI Taxonomy" id="1926264"/>
    <lineage>
        <taxon>Eukaryota</taxon>
        <taxon>Fungi</taxon>
        <taxon>Dikarya</taxon>
        <taxon>Ascomycota</taxon>
        <taxon>Pezizomycotina</taxon>
        <taxon>Sordariomycetes</taxon>
        <taxon>Hypocreomycetidae</taxon>
        <taxon>Hypocreales</taxon>
        <taxon>Bionectriaceae</taxon>
        <taxon>Clonostachys</taxon>
    </lineage>
</organism>
<protein>
    <submittedName>
        <fullName evidence="1">Uncharacterized protein</fullName>
    </submittedName>
</protein>
<reference evidence="1" key="1">
    <citation type="submission" date="2023-01" db="EMBL/GenBank/DDBJ databases">
        <authorList>
            <person name="Piombo E."/>
        </authorList>
    </citation>
    <scope>NUCLEOTIDE SEQUENCE</scope>
</reference>
<proteinExistence type="predicted"/>
<gene>
    <name evidence="1" type="ORF">CCHLO57077_00018169</name>
</gene>
<dbReference type="EMBL" id="CABFNP030001177">
    <property type="protein sequence ID" value="CAI6091537.1"/>
    <property type="molecule type" value="Genomic_DNA"/>
</dbReference>
<comment type="caution">
    <text evidence="1">The sequence shown here is derived from an EMBL/GenBank/DDBJ whole genome shotgun (WGS) entry which is preliminary data.</text>
</comment>
<dbReference type="AlphaFoldDB" id="A0AA35M6M0"/>
<evidence type="ECO:0000313" key="2">
    <source>
        <dbReference type="Proteomes" id="UP001160390"/>
    </source>
</evidence>
<name>A0AA35M6M0_9HYPO</name>
<accession>A0AA35M6M0</accession>
<keyword evidence="2" id="KW-1185">Reference proteome</keyword>
<dbReference type="Proteomes" id="UP001160390">
    <property type="component" value="Unassembled WGS sequence"/>
</dbReference>